<evidence type="ECO:0000256" key="1">
    <source>
        <dbReference type="ARBA" id="ARBA00022729"/>
    </source>
</evidence>
<comment type="caution">
    <text evidence="5">The sequence shown here is derived from an EMBL/GenBank/DDBJ whole genome shotgun (WGS) entry which is preliminary data.</text>
</comment>
<name>A0ABW8Y6G3_9FLAO</name>
<organism evidence="5 6">
    <name type="scientific">Chryseobacterium terrae</name>
    <dbReference type="NCBI Taxonomy" id="3163299"/>
    <lineage>
        <taxon>Bacteria</taxon>
        <taxon>Pseudomonadati</taxon>
        <taxon>Bacteroidota</taxon>
        <taxon>Flavobacteriia</taxon>
        <taxon>Flavobacteriales</taxon>
        <taxon>Weeksellaceae</taxon>
        <taxon>Chryseobacterium group</taxon>
        <taxon>Chryseobacterium</taxon>
    </lineage>
</organism>
<protein>
    <submittedName>
        <fullName evidence="5">T9SS type A sorting domain-containing protein</fullName>
    </submittedName>
</protein>
<keyword evidence="1 2" id="KW-0732">Signal</keyword>
<sequence length="281" mass="31221">MMKTLIFPMLFLCFSGNAQITDAAPYCQGNQLLNYNMFKDIAIGGVTHSFGPEGDSFGDNSTYKYYNTLIFPDLQKNQNISVTLNVYAVNDGEPIYFALWIDYNKNNTFEESEIVMQNSNTTNAPLPVFGAPTAPITKTITIPGNVAEGVFRARLMRGQDPVFNAPYSSTFRLNPCPNPNEFGYGNTYDFDVKITNGSLSTGEIDLKSEVSVYPNPVKNNLNISNLKEKTDVVVYDMQGRQMLKTNVKPDSGINLSHLSPGVYIVNVRNSTVEKSIKIVKQ</sequence>
<evidence type="ECO:0000259" key="4">
    <source>
        <dbReference type="Pfam" id="PF20009"/>
    </source>
</evidence>
<accession>A0ABW8Y6G3</accession>
<dbReference type="NCBIfam" id="TIGR04183">
    <property type="entry name" value="Por_Secre_tail"/>
    <property type="match status" value="1"/>
</dbReference>
<evidence type="ECO:0000259" key="3">
    <source>
        <dbReference type="Pfam" id="PF18962"/>
    </source>
</evidence>
<dbReference type="RefSeq" id="WP_408091224.1">
    <property type="nucleotide sequence ID" value="NZ_JBELPY010000008.1"/>
</dbReference>
<dbReference type="InterPro" id="IPR026444">
    <property type="entry name" value="Secre_tail"/>
</dbReference>
<keyword evidence="6" id="KW-1185">Reference proteome</keyword>
<evidence type="ECO:0000313" key="6">
    <source>
        <dbReference type="Proteomes" id="UP001629058"/>
    </source>
</evidence>
<dbReference type="Pfam" id="PF18962">
    <property type="entry name" value="Por_Secre_tail"/>
    <property type="match status" value="1"/>
</dbReference>
<evidence type="ECO:0000256" key="2">
    <source>
        <dbReference type="SAM" id="SignalP"/>
    </source>
</evidence>
<dbReference type="Pfam" id="PF20009">
    <property type="entry name" value="GEVED"/>
    <property type="match status" value="1"/>
</dbReference>
<dbReference type="Proteomes" id="UP001629058">
    <property type="component" value="Unassembled WGS sequence"/>
</dbReference>
<feature type="chain" id="PRO_5046599324" evidence="2">
    <location>
        <begin position="21"/>
        <end position="281"/>
    </location>
</feature>
<feature type="signal peptide" evidence="2">
    <location>
        <begin position="1"/>
        <end position="20"/>
    </location>
</feature>
<dbReference type="EMBL" id="JBELPY010000008">
    <property type="protein sequence ID" value="MFL9834950.1"/>
    <property type="molecule type" value="Genomic_DNA"/>
</dbReference>
<feature type="domain" description="Secretion system C-terminal sorting" evidence="3">
    <location>
        <begin position="212"/>
        <end position="277"/>
    </location>
</feature>
<gene>
    <name evidence="5" type="ORF">ABS765_13010</name>
</gene>
<proteinExistence type="predicted"/>
<dbReference type="InterPro" id="IPR045474">
    <property type="entry name" value="GEVED"/>
</dbReference>
<reference evidence="5 6" key="1">
    <citation type="submission" date="2024-06" db="EMBL/GenBank/DDBJ databases">
        <authorList>
            <person name="Kaempfer P."/>
            <person name="Viver T."/>
        </authorList>
    </citation>
    <scope>NUCLEOTIDE SEQUENCE [LARGE SCALE GENOMIC DNA]</scope>
    <source>
        <strain evidence="5 6">ST-37</strain>
    </source>
</reference>
<evidence type="ECO:0000313" key="5">
    <source>
        <dbReference type="EMBL" id="MFL9834950.1"/>
    </source>
</evidence>
<feature type="domain" description="GEVED" evidence="4">
    <location>
        <begin position="96"/>
        <end position="192"/>
    </location>
</feature>